<evidence type="ECO:0000256" key="1">
    <source>
        <dbReference type="SAM" id="MobiDB-lite"/>
    </source>
</evidence>
<feature type="chain" id="PRO_5007827615" evidence="2">
    <location>
        <begin position="23"/>
        <end position="281"/>
    </location>
</feature>
<proteinExistence type="predicted"/>
<dbReference type="RefSeq" id="XP_018188652.1">
    <property type="nucleotide sequence ID" value="XM_018335136.1"/>
</dbReference>
<evidence type="ECO:0000313" key="3">
    <source>
        <dbReference type="EMBL" id="KZF23097.1"/>
    </source>
</evidence>
<protein>
    <submittedName>
        <fullName evidence="3">Uncharacterized protein</fullName>
    </submittedName>
</protein>
<dbReference type="InParanoid" id="A0A161TBN7"/>
<gene>
    <name evidence="3" type="ORF">L228DRAFT_268452</name>
</gene>
<sequence>MFSLSNKIKAVMLISLTLTAYAEDSLRAMVNRIPVNPNATVSEPTTLLIPEESAEGCPSTSRHVFTQIDGEVFRLLTPSGATLCNTSQAGDVAMSVLHGNRTLEERQVLNPTIVSFSVELIGGTAFSGTLTLATVAGVGAIAAAIVALWWGANKLLNTETEPTSSKRGLLPRPQLAEKKRLGRDSPNSIDVGGPPKPNQHDVYVSYSEPNDDVESTDNESQSRDSSIANSCVSQIEGSSSTAQGGCCNVDMVGSEGYNYYSAVGVAAVAADSGYNFQCYQD</sequence>
<keyword evidence="2" id="KW-0732">Signal</keyword>
<dbReference type="OrthoDB" id="10658219at2759"/>
<name>A0A161TBN7_XYLHT</name>
<feature type="region of interest" description="Disordered" evidence="1">
    <location>
        <begin position="160"/>
        <end position="228"/>
    </location>
</feature>
<feature type="signal peptide" evidence="2">
    <location>
        <begin position="1"/>
        <end position="22"/>
    </location>
</feature>
<evidence type="ECO:0000256" key="2">
    <source>
        <dbReference type="SAM" id="SignalP"/>
    </source>
</evidence>
<keyword evidence="4" id="KW-1185">Reference proteome</keyword>
<reference evidence="3 4" key="1">
    <citation type="journal article" date="2016" name="Fungal Biol.">
        <title>The genome of Xylona heveae provides a window into fungal endophytism.</title>
        <authorList>
            <person name="Gazis R."/>
            <person name="Kuo A."/>
            <person name="Riley R."/>
            <person name="LaButti K."/>
            <person name="Lipzen A."/>
            <person name="Lin J."/>
            <person name="Amirebrahimi M."/>
            <person name="Hesse C.N."/>
            <person name="Spatafora J.W."/>
            <person name="Henrissat B."/>
            <person name="Hainaut M."/>
            <person name="Grigoriev I.V."/>
            <person name="Hibbett D.S."/>
        </authorList>
    </citation>
    <scope>NUCLEOTIDE SEQUENCE [LARGE SCALE GENOMIC DNA]</scope>
    <source>
        <strain evidence="3 4">TC161</strain>
    </source>
</reference>
<dbReference type="AlphaFoldDB" id="A0A161TBN7"/>
<dbReference type="GeneID" id="28900273"/>
<organism evidence="3 4">
    <name type="scientific">Xylona heveae (strain CBS 132557 / TC161)</name>
    <dbReference type="NCBI Taxonomy" id="1328760"/>
    <lineage>
        <taxon>Eukaryota</taxon>
        <taxon>Fungi</taxon>
        <taxon>Dikarya</taxon>
        <taxon>Ascomycota</taxon>
        <taxon>Pezizomycotina</taxon>
        <taxon>Xylonomycetes</taxon>
        <taxon>Xylonales</taxon>
        <taxon>Xylonaceae</taxon>
        <taxon>Xylona</taxon>
    </lineage>
</organism>
<accession>A0A161TBN7</accession>
<dbReference type="Proteomes" id="UP000076632">
    <property type="component" value="Unassembled WGS sequence"/>
</dbReference>
<evidence type="ECO:0000313" key="4">
    <source>
        <dbReference type="Proteomes" id="UP000076632"/>
    </source>
</evidence>
<dbReference type="EMBL" id="KV407458">
    <property type="protein sequence ID" value="KZF23097.1"/>
    <property type="molecule type" value="Genomic_DNA"/>
</dbReference>